<dbReference type="GO" id="GO:0006508">
    <property type="term" value="P:proteolysis"/>
    <property type="evidence" value="ECO:0007669"/>
    <property type="project" value="UniProtKB-KW"/>
</dbReference>
<dbReference type="Gene3D" id="3.40.140.10">
    <property type="entry name" value="Cytidine Deaminase, domain 2"/>
    <property type="match status" value="1"/>
</dbReference>
<organism evidence="8 9">
    <name type="scientific">Eubacterium plexicaudatum ASF492</name>
    <dbReference type="NCBI Taxonomy" id="1235802"/>
    <lineage>
        <taxon>Bacteria</taxon>
        <taxon>Bacillati</taxon>
        <taxon>Bacillota</taxon>
        <taxon>Clostridia</taxon>
        <taxon>Eubacteriales</taxon>
        <taxon>Eubacteriaceae</taxon>
        <taxon>Eubacterium</taxon>
    </lineage>
</organism>
<dbReference type="HOGENOM" id="CLU_073529_3_0_9"/>
<dbReference type="GO" id="GO:0046872">
    <property type="term" value="F:metal ion binding"/>
    <property type="evidence" value="ECO:0007669"/>
    <property type="project" value="UniProtKB-KW"/>
</dbReference>
<keyword evidence="9" id="KW-1185">Reference proteome</keyword>
<evidence type="ECO:0000256" key="2">
    <source>
        <dbReference type="ARBA" id="ARBA00022670"/>
    </source>
</evidence>
<dbReference type="EMBL" id="AQFT01000041">
    <property type="protein sequence ID" value="EMZ33022.1"/>
    <property type="molecule type" value="Genomic_DNA"/>
</dbReference>
<dbReference type="OrthoDB" id="9804482at2"/>
<dbReference type="Pfam" id="PF04002">
    <property type="entry name" value="RadC"/>
    <property type="match status" value="1"/>
</dbReference>
<dbReference type="InterPro" id="IPR037518">
    <property type="entry name" value="MPN"/>
</dbReference>
<dbReference type="PANTHER" id="PTHR30471:SF3">
    <property type="entry name" value="UPF0758 PROTEIN YEES-RELATED"/>
    <property type="match status" value="1"/>
</dbReference>
<dbReference type="PANTHER" id="PTHR30471">
    <property type="entry name" value="DNA REPAIR PROTEIN RADC"/>
    <property type="match status" value="1"/>
</dbReference>
<evidence type="ECO:0000313" key="8">
    <source>
        <dbReference type="EMBL" id="EMZ33022.1"/>
    </source>
</evidence>
<dbReference type="CDD" id="cd08071">
    <property type="entry name" value="MPN_DUF2466"/>
    <property type="match status" value="1"/>
</dbReference>
<dbReference type="AlphaFoldDB" id="N2AUU3"/>
<dbReference type="PATRIC" id="fig|1235802.3.peg.1531"/>
<evidence type="ECO:0000256" key="1">
    <source>
        <dbReference type="ARBA" id="ARBA00010243"/>
    </source>
</evidence>
<dbReference type="eggNOG" id="COG2003">
    <property type="taxonomic scope" value="Bacteria"/>
</dbReference>
<protein>
    <recommendedName>
        <fullName evidence="7">MPN domain-containing protein</fullName>
    </recommendedName>
</protein>
<accession>N2AUU3</accession>
<dbReference type="PROSITE" id="PS50249">
    <property type="entry name" value="MPN"/>
    <property type="match status" value="1"/>
</dbReference>
<keyword evidence="4" id="KW-0378">Hydrolase</keyword>
<evidence type="ECO:0000313" key="9">
    <source>
        <dbReference type="Proteomes" id="UP000012589"/>
    </source>
</evidence>
<evidence type="ECO:0000256" key="5">
    <source>
        <dbReference type="ARBA" id="ARBA00022833"/>
    </source>
</evidence>
<evidence type="ECO:0000256" key="6">
    <source>
        <dbReference type="ARBA" id="ARBA00023049"/>
    </source>
</evidence>
<keyword evidence="3" id="KW-0479">Metal-binding</keyword>
<comment type="similarity">
    <text evidence="1">Belongs to the UPF0758 family.</text>
</comment>
<dbReference type="InterPro" id="IPR001405">
    <property type="entry name" value="UPF0758"/>
</dbReference>
<evidence type="ECO:0000256" key="3">
    <source>
        <dbReference type="ARBA" id="ARBA00022723"/>
    </source>
</evidence>
<name>N2AUU3_9FIRM</name>
<gene>
    <name evidence="8" type="ORF">C823_01440</name>
</gene>
<evidence type="ECO:0000256" key="4">
    <source>
        <dbReference type="ARBA" id="ARBA00022801"/>
    </source>
</evidence>
<comment type="caution">
    <text evidence="8">The sequence shown here is derived from an EMBL/GenBank/DDBJ whole genome shotgun (WGS) entry which is preliminary data.</text>
</comment>
<sequence length="163" mass="18195">MLIQQSSVVLDMDYKNILVRDFKENYSGVDSLTTAENVVKVMDDVFKLSDKAEEYVYLICLTSKLKPISFFEVSHGTGNASLIGIREIFIRALLCGAACIIIVHNHPSGDAEPSAQDIYVTKRIKEAAGLIGVTFCDHIIIGRENYFSFVENEKKYSASNMTE</sequence>
<keyword evidence="6" id="KW-0482">Metalloprotease</keyword>
<dbReference type="PROSITE" id="PS01302">
    <property type="entry name" value="UPF0758"/>
    <property type="match status" value="1"/>
</dbReference>
<evidence type="ECO:0000259" key="7">
    <source>
        <dbReference type="PROSITE" id="PS50249"/>
    </source>
</evidence>
<keyword evidence="5" id="KW-0862">Zinc</keyword>
<feature type="domain" description="MPN" evidence="7">
    <location>
        <begin position="31"/>
        <end position="155"/>
    </location>
</feature>
<reference evidence="8 9" key="1">
    <citation type="journal article" date="2014" name="Genome Announc.">
        <title>Draft genome sequences of the altered schaedler flora, a defined bacterial community from gnotobiotic mice.</title>
        <authorList>
            <person name="Wannemuehler M.J."/>
            <person name="Overstreet A.M."/>
            <person name="Ward D.V."/>
            <person name="Phillips G.J."/>
        </authorList>
    </citation>
    <scope>NUCLEOTIDE SEQUENCE [LARGE SCALE GENOMIC DNA]</scope>
    <source>
        <strain evidence="8 9">ASF492</strain>
    </source>
</reference>
<dbReference type="GO" id="GO:0008237">
    <property type="term" value="F:metallopeptidase activity"/>
    <property type="evidence" value="ECO:0007669"/>
    <property type="project" value="UniProtKB-KW"/>
</dbReference>
<dbReference type="SUPFAM" id="SSF102712">
    <property type="entry name" value="JAB1/MPN domain"/>
    <property type="match status" value="1"/>
</dbReference>
<dbReference type="InterPro" id="IPR020891">
    <property type="entry name" value="UPF0758_CS"/>
</dbReference>
<dbReference type="InterPro" id="IPR025657">
    <property type="entry name" value="RadC_JAB"/>
</dbReference>
<proteinExistence type="inferred from homology"/>
<keyword evidence="2" id="KW-0645">Protease</keyword>
<dbReference type="Proteomes" id="UP000012589">
    <property type="component" value="Unassembled WGS sequence"/>
</dbReference>
<dbReference type="STRING" id="1235802.C823_01440"/>